<gene>
    <name evidence="8" type="ORF">ACFFH7_42080</name>
</gene>
<dbReference type="InterPro" id="IPR011576">
    <property type="entry name" value="Pyridox_Oxase_N"/>
</dbReference>
<proteinExistence type="inferred from homology"/>
<dbReference type="Gene3D" id="2.30.110.10">
    <property type="entry name" value="Electron Transport, Fmn-binding Protein, Chain A"/>
    <property type="match status" value="1"/>
</dbReference>
<dbReference type="InterPro" id="IPR012349">
    <property type="entry name" value="Split_barrel_FMN-bd"/>
</dbReference>
<dbReference type="PANTHER" id="PTHR10851">
    <property type="entry name" value="PYRIDOXINE-5-PHOSPHATE OXIDASE"/>
    <property type="match status" value="1"/>
</dbReference>
<evidence type="ECO:0000256" key="2">
    <source>
        <dbReference type="ARBA" id="ARBA00007301"/>
    </source>
</evidence>
<dbReference type="NCBIfam" id="NF004231">
    <property type="entry name" value="PRK05679.1"/>
    <property type="match status" value="1"/>
</dbReference>
<evidence type="ECO:0000313" key="8">
    <source>
        <dbReference type="EMBL" id="MFC0548156.1"/>
    </source>
</evidence>
<evidence type="ECO:0000256" key="5">
    <source>
        <dbReference type="ARBA" id="ARBA00023002"/>
    </source>
</evidence>
<dbReference type="Proteomes" id="UP001589810">
    <property type="component" value="Unassembled WGS sequence"/>
</dbReference>
<dbReference type="InterPro" id="IPR019576">
    <property type="entry name" value="Pyridoxamine_oxidase_dimer_C"/>
</dbReference>
<dbReference type="Pfam" id="PF10590">
    <property type="entry name" value="PNP_phzG_C"/>
    <property type="match status" value="1"/>
</dbReference>
<comment type="caution">
    <text evidence="8">The sequence shown here is derived from an EMBL/GenBank/DDBJ whole genome shotgun (WGS) entry which is preliminary data.</text>
</comment>
<feature type="domain" description="Pyridoxamine 5'-phosphate oxidase N-terminal" evidence="6">
    <location>
        <begin position="34"/>
        <end position="150"/>
    </location>
</feature>
<organism evidence="8 9">
    <name type="scientific">Kutzneria chonburiensis</name>
    <dbReference type="NCBI Taxonomy" id="1483604"/>
    <lineage>
        <taxon>Bacteria</taxon>
        <taxon>Bacillati</taxon>
        <taxon>Actinomycetota</taxon>
        <taxon>Actinomycetes</taxon>
        <taxon>Pseudonocardiales</taxon>
        <taxon>Pseudonocardiaceae</taxon>
        <taxon>Kutzneria</taxon>
    </lineage>
</organism>
<evidence type="ECO:0000259" key="7">
    <source>
        <dbReference type="Pfam" id="PF10590"/>
    </source>
</evidence>
<accession>A0ABV6N854</accession>
<dbReference type="RefSeq" id="WP_273938008.1">
    <property type="nucleotide sequence ID" value="NZ_CP097263.1"/>
</dbReference>
<name>A0ABV6N854_9PSEU</name>
<dbReference type="PIRSF" id="PIRSF000190">
    <property type="entry name" value="Pyd_amn-ph_oxd"/>
    <property type="match status" value="1"/>
</dbReference>
<evidence type="ECO:0000259" key="6">
    <source>
        <dbReference type="Pfam" id="PF01243"/>
    </source>
</evidence>
<comment type="cofactor">
    <cofactor evidence="1">
        <name>FMN</name>
        <dbReference type="ChEBI" id="CHEBI:58210"/>
    </cofactor>
</comment>
<keyword evidence="9" id="KW-1185">Reference proteome</keyword>
<dbReference type="InterPro" id="IPR000659">
    <property type="entry name" value="Pyridox_Oxase"/>
</dbReference>
<evidence type="ECO:0000256" key="1">
    <source>
        <dbReference type="ARBA" id="ARBA00001917"/>
    </source>
</evidence>
<keyword evidence="4" id="KW-0288">FMN</keyword>
<keyword evidence="5 8" id="KW-0560">Oxidoreductase</keyword>
<dbReference type="SUPFAM" id="SSF50475">
    <property type="entry name" value="FMN-binding split barrel"/>
    <property type="match status" value="1"/>
</dbReference>
<dbReference type="GO" id="GO:0004733">
    <property type="term" value="F:pyridoxamine phosphate oxidase activity"/>
    <property type="evidence" value="ECO:0007669"/>
    <property type="project" value="UniProtKB-EC"/>
</dbReference>
<protein>
    <submittedName>
        <fullName evidence="8">Pyridoxal 5'-phosphate synthase</fullName>
        <ecNumber evidence="8">1.4.3.5</ecNumber>
    </submittedName>
</protein>
<dbReference type="PANTHER" id="PTHR10851:SF0">
    <property type="entry name" value="PYRIDOXINE-5'-PHOSPHATE OXIDASE"/>
    <property type="match status" value="1"/>
</dbReference>
<sequence length="203" mass="22401">MTAIDPGISISEFDFPPEDPETVLQAWLRQAPEAGVKVPTIVALATADEKGRSSSRIIRALEVSTHGILFTSHSISRKSTEILATGWASGVLYWPETAEQIIVAGPAFPISDKESDQLWHSRPPALHAMSTASRQSAVLDDEDELRKAAQDLGSDALPRPDRFLGYRLVPSSIEFWRSGPGGLHRRLRYDRAAHGWTHCRLQP</sequence>
<dbReference type="Pfam" id="PF01243">
    <property type="entry name" value="PNPOx_N"/>
    <property type="match status" value="1"/>
</dbReference>
<reference evidence="8 9" key="1">
    <citation type="submission" date="2024-09" db="EMBL/GenBank/DDBJ databases">
        <authorList>
            <person name="Sun Q."/>
            <person name="Mori K."/>
        </authorList>
    </citation>
    <scope>NUCLEOTIDE SEQUENCE [LARGE SCALE GENOMIC DNA]</scope>
    <source>
        <strain evidence="8 9">TBRC 1432</strain>
    </source>
</reference>
<evidence type="ECO:0000313" key="9">
    <source>
        <dbReference type="Proteomes" id="UP001589810"/>
    </source>
</evidence>
<feature type="domain" description="Pyridoxine 5'-phosphate oxidase dimerisation C-terminal" evidence="7">
    <location>
        <begin position="164"/>
        <end position="203"/>
    </location>
</feature>
<dbReference type="EMBL" id="JBHLUD010000015">
    <property type="protein sequence ID" value="MFC0548156.1"/>
    <property type="molecule type" value="Genomic_DNA"/>
</dbReference>
<comment type="similarity">
    <text evidence="2">Belongs to the pyridoxamine 5'-phosphate oxidase family.</text>
</comment>
<keyword evidence="3" id="KW-0285">Flavoprotein</keyword>
<dbReference type="EC" id="1.4.3.5" evidence="8"/>
<evidence type="ECO:0000256" key="4">
    <source>
        <dbReference type="ARBA" id="ARBA00022643"/>
    </source>
</evidence>
<evidence type="ECO:0000256" key="3">
    <source>
        <dbReference type="ARBA" id="ARBA00022630"/>
    </source>
</evidence>